<dbReference type="KEGG" id="tps:THAPSDRAFT_1288"/>
<keyword evidence="1" id="KW-0521">NADP</keyword>
<dbReference type="InterPro" id="IPR050838">
    <property type="entry name" value="Ketopantoate_reductase"/>
</dbReference>
<dbReference type="GO" id="GO:0050661">
    <property type="term" value="F:NADP binding"/>
    <property type="evidence" value="ECO:0000318"/>
    <property type="project" value="GO_Central"/>
</dbReference>
<dbReference type="RefSeq" id="XP_002286146.1">
    <property type="nucleotide sequence ID" value="XM_002286110.1"/>
</dbReference>
<keyword evidence="2" id="KW-0560">Oxidoreductase</keyword>
<dbReference type="SUPFAM" id="SSF52540">
    <property type="entry name" value="P-loop containing nucleoside triphosphate hydrolases"/>
    <property type="match status" value="1"/>
</dbReference>
<evidence type="ECO:0000256" key="3">
    <source>
        <dbReference type="SAM" id="MobiDB-lite"/>
    </source>
</evidence>
<evidence type="ECO:0000256" key="1">
    <source>
        <dbReference type="ARBA" id="ARBA00022857"/>
    </source>
</evidence>
<evidence type="ECO:0000313" key="6">
    <source>
        <dbReference type="Proteomes" id="UP000001449"/>
    </source>
</evidence>
<dbReference type="AlphaFoldDB" id="B8BQH7"/>
<dbReference type="InterPro" id="IPR027417">
    <property type="entry name" value="P-loop_NTPase"/>
</dbReference>
<dbReference type="FunFam" id="3.40.50.300:FF:005026">
    <property type="entry name" value="Uncharacterized protein"/>
    <property type="match status" value="1"/>
</dbReference>
<keyword evidence="4" id="KW-1133">Transmembrane helix</keyword>
<evidence type="ECO:0000256" key="2">
    <source>
        <dbReference type="ARBA" id="ARBA00023002"/>
    </source>
</evidence>
<protein>
    <recommendedName>
        <fullName evidence="7">Sulfotransferase domain-containing protein</fullName>
    </recommendedName>
</protein>
<reference evidence="5 6" key="1">
    <citation type="journal article" date="2004" name="Science">
        <title>The genome of the diatom Thalassiosira pseudonana: ecology, evolution, and metabolism.</title>
        <authorList>
            <person name="Armbrust E.V."/>
            <person name="Berges J.A."/>
            <person name="Bowler C."/>
            <person name="Green B.R."/>
            <person name="Martinez D."/>
            <person name="Putnam N.H."/>
            <person name="Zhou S."/>
            <person name="Allen A.E."/>
            <person name="Apt K.E."/>
            <person name="Bechner M."/>
            <person name="Brzezinski M.A."/>
            <person name="Chaal B.K."/>
            <person name="Chiovitti A."/>
            <person name="Davis A.K."/>
            <person name="Demarest M.S."/>
            <person name="Detter J.C."/>
            <person name="Glavina T."/>
            <person name="Goodstein D."/>
            <person name="Hadi M.Z."/>
            <person name="Hellsten U."/>
            <person name="Hildebrand M."/>
            <person name="Jenkins B.D."/>
            <person name="Jurka J."/>
            <person name="Kapitonov V.V."/>
            <person name="Kroger N."/>
            <person name="Lau W.W."/>
            <person name="Lane T.W."/>
            <person name="Larimer F.W."/>
            <person name="Lippmeier J.C."/>
            <person name="Lucas S."/>
            <person name="Medina M."/>
            <person name="Montsant A."/>
            <person name="Obornik M."/>
            <person name="Parker M.S."/>
            <person name="Palenik B."/>
            <person name="Pazour G.J."/>
            <person name="Richardson P.M."/>
            <person name="Rynearson T.A."/>
            <person name="Saito M.A."/>
            <person name="Schwartz D.C."/>
            <person name="Thamatrakoln K."/>
            <person name="Valentin K."/>
            <person name="Vardi A."/>
            <person name="Wilkerson F.P."/>
            <person name="Rokhsar D.S."/>
        </authorList>
    </citation>
    <scope>NUCLEOTIDE SEQUENCE [LARGE SCALE GENOMIC DNA]</scope>
    <source>
        <strain evidence="5 6">CCMP1335</strain>
    </source>
</reference>
<dbReference type="eggNOG" id="ENOG502SP3H">
    <property type="taxonomic scope" value="Eukaryota"/>
</dbReference>
<evidence type="ECO:0008006" key="7">
    <source>
        <dbReference type="Google" id="ProtNLM"/>
    </source>
</evidence>
<dbReference type="Proteomes" id="UP000001449">
    <property type="component" value="Chromosome 1"/>
</dbReference>
<feature type="region of interest" description="Disordered" evidence="3">
    <location>
        <begin position="1"/>
        <end position="48"/>
    </location>
</feature>
<dbReference type="PaxDb" id="35128-Thaps1288"/>
<dbReference type="EMBL" id="CM000638">
    <property type="protein sequence ID" value="EED95787.1"/>
    <property type="molecule type" value="Genomic_DNA"/>
</dbReference>
<keyword evidence="4" id="KW-0472">Membrane</keyword>
<dbReference type="Gene3D" id="3.40.50.300">
    <property type="entry name" value="P-loop containing nucleotide triphosphate hydrolases"/>
    <property type="match status" value="1"/>
</dbReference>
<accession>B8BQH7</accession>
<dbReference type="InParanoid" id="B8BQH7"/>
<dbReference type="GO" id="GO:0005737">
    <property type="term" value="C:cytoplasm"/>
    <property type="evidence" value="ECO:0000318"/>
    <property type="project" value="GO_Central"/>
</dbReference>
<feature type="compositionally biased region" description="Polar residues" evidence="3">
    <location>
        <begin position="16"/>
        <end position="33"/>
    </location>
</feature>
<gene>
    <name evidence="5" type="ORF">THAPSDRAFT_1288</name>
</gene>
<dbReference type="PANTHER" id="PTHR43765">
    <property type="entry name" value="2-DEHYDROPANTOATE 2-REDUCTASE-RELATED"/>
    <property type="match status" value="1"/>
</dbReference>
<evidence type="ECO:0000313" key="5">
    <source>
        <dbReference type="EMBL" id="EED95787.1"/>
    </source>
</evidence>
<reference evidence="5 6" key="2">
    <citation type="journal article" date="2008" name="Nature">
        <title>The Phaeodactylum genome reveals the evolutionary history of diatom genomes.</title>
        <authorList>
            <person name="Bowler C."/>
            <person name="Allen A.E."/>
            <person name="Badger J.H."/>
            <person name="Grimwood J."/>
            <person name="Jabbari K."/>
            <person name="Kuo A."/>
            <person name="Maheswari U."/>
            <person name="Martens C."/>
            <person name="Maumus F."/>
            <person name="Otillar R.P."/>
            <person name="Rayko E."/>
            <person name="Salamov A."/>
            <person name="Vandepoele K."/>
            <person name="Beszteri B."/>
            <person name="Gruber A."/>
            <person name="Heijde M."/>
            <person name="Katinka M."/>
            <person name="Mock T."/>
            <person name="Valentin K."/>
            <person name="Verret F."/>
            <person name="Berges J.A."/>
            <person name="Brownlee C."/>
            <person name="Cadoret J.P."/>
            <person name="Chiovitti A."/>
            <person name="Choi C.J."/>
            <person name="Coesel S."/>
            <person name="De Martino A."/>
            <person name="Detter J.C."/>
            <person name="Durkin C."/>
            <person name="Falciatore A."/>
            <person name="Fournet J."/>
            <person name="Haruta M."/>
            <person name="Huysman M.J."/>
            <person name="Jenkins B.D."/>
            <person name="Jiroutova K."/>
            <person name="Jorgensen R.E."/>
            <person name="Joubert Y."/>
            <person name="Kaplan A."/>
            <person name="Kroger N."/>
            <person name="Kroth P.G."/>
            <person name="La Roche J."/>
            <person name="Lindquist E."/>
            <person name="Lommer M."/>
            <person name="Martin-Jezequel V."/>
            <person name="Lopez P.J."/>
            <person name="Lucas S."/>
            <person name="Mangogna M."/>
            <person name="McGinnis K."/>
            <person name="Medlin L.K."/>
            <person name="Montsant A."/>
            <person name="Oudot-Le Secq M.P."/>
            <person name="Napoli C."/>
            <person name="Obornik M."/>
            <person name="Parker M.S."/>
            <person name="Petit J.L."/>
            <person name="Porcel B.M."/>
            <person name="Poulsen N."/>
            <person name="Robison M."/>
            <person name="Rychlewski L."/>
            <person name="Rynearson T.A."/>
            <person name="Schmutz J."/>
            <person name="Shapiro H."/>
            <person name="Siaut M."/>
            <person name="Stanley M."/>
            <person name="Sussman M.R."/>
            <person name="Taylor A.R."/>
            <person name="Vardi A."/>
            <person name="von Dassow P."/>
            <person name="Vyverman W."/>
            <person name="Willis A."/>
            <person name="Wyrwicz L.S."/>
            <person name="Rokhsar D.S."/>
            <person name="Weissenbach J."/>
            <person name="Armbrust E.V."/>
            <person name="Green B.R."/>
            <person name="Van de Peer Y."/>
            <person name="Grigoriev I.V."/>
        </authorList>
    </citation>
    <scope>NUCLEOTIDE SEQUENCE [LARGE SCALE GENOMIC DNA]</scope>
    <source>
        <strain evidence="5 6">CCMP1335</strain>
    </source>
</reference>
<evidence type="ECO:0000256" key="4">
    <source>
        <dbReference type="SAM" id="Phobius"/>
    </source>
</evidence>
<keyword evidence="4" id="KW-0812">Transmembrane</keyword>
<name>B8BQH7_THAPS</name>
<dbReference type="HOGENOM" id="CLU_531590_0_0_1"/>
<organism evidence="5 6">
    <name type="scientific">Thalassiosira pseudonana</name>
    <name type="common">Marine diatom</name>
    <name type="synonym">Cyclotella nana</name>
    <dbReference type="NCBI Taxonomy" id="35128"/>
    <lineage>
        <taxon>Eukaryota</taxon>
        <taxon>Sar</taxon>
        <taxon>Stramenopiles</taxon>
        <taxon>Ochrophyta</taxon>
        <taxon>Bacillariophyta</taxon>
        <taxon>Coscinodiscophyceae</taxon>
        <taxon>Thalassiosirophycidae</taxon>
        <taxon>Thalassiosirales</taxon>
        <taxon>Thalassiosiraceae</taxon>
        <taxon>Thalassiosira</taxon>
    </lineage>
</organism>
<feature type="transmembrane region" description="Helical" evidence="4">
    <location>
        <begin position="59"/>
        <end position="80"/>
    </location>
</feature>
<dbReference type="GO" id="GO:0008677">
    <property type="term" value="F:2-dehydropantoate 2-reductase activity"/>
    <property type="evidence" value="ECO:0000318"/>
    <property type="project" value="GO_Central"/>
</dbReference>
<keyword evidence="6" id="KW-1185">Reference proteome</keyword>
<dbReference type="GeneID" id="7446834"/>
<sequence length="513" mass="58395">MEMQRHSRRREDSPPYVNNQRNIDTKIISSSYHPKNRRRVKSNTSTNDQSIRPRITLNLVTLSVVLATASVSFITLPSFITSNSTMQSLHRQPSSTAMEWSSNSKKKTSPVMDETNIIPTDEEAEHFFRTGMLPEKCQKEEYTEQHVANNRESLSAIDTTHSQRIRRNRLMNGLSISLAEMEGWPPLYDLIGDDGNIAEHEDISWLLDFAIIGFPKTGTTSLLRHLAGLTDTLPTERCDLVVNGTAQLLRDIYDDREQRLKKAKRTGDMVPARARGLKCPQDVSSKASIDNYARYFHQTKLVVGIRHPIQWFESLYNFRVSNVPWKTMLHTSKLKGGCPPGSQGVCAWRANFHDFLSQLGKTPMTSQSELDLLQLGLDPVKTPVGKVFLYEVSQLSESEDGGGSRSTQFRDDLRDFLELTEDIPPFPTVNTAGKFDHLVPIKQQVDKEKIDICDPEHDEIREVLLEKAKLSSRWIRSFFLQSDDVVVSSRQHFRKILDTWNHDPCDRARTAAG</sequence>
<dbReference type="PANTHER" id="PTHR43765:SF2">
    <property type="entry name" value="2-DEHYDROPANTOATE 2-REDUCTASE"/>
    <property type="match status" value="1"/>
</dbReference>
<proteinExistence type="predicted"/>